<sequence length="193" mass="21281">MSDPADDPLSLAVRTGLPVEMRYLLDAFPRERWPTAGMAGTAAFWLQMHAGFRAQQVRMQAVTDQWRSGRIDLRQLHGGLLPLLQNFLGHLDGHHRIESGQYFPAFSRMEPRIEAGLALLDKDHDAIHAHLEALYRNGLAFHQAMAAGATGTTDAAARLAEVLDQAAAPLARHLDDEEEIVIPLMALRGDPHG</sequence>
<protein>
    <submittedName>
        <fullName evidence="2">Hemerythrin domain-containing protein</fullName>
    </submittedName>
</protein>
<accession>A0ABX7BLM7</accession>
<dbReference type="InterPro" id="IPR012312">
    <property type="entry name" value="Hemerythrin-like"/>
</dbReference>
<name>A0ABX7BLM7_9CAUL</name>
<evidence type="ECO:0000259" key="1">
    <source>
        <dbReference type="Pfam" id="PF01814"/>
    </source>
</evidence>
<dbReference type="RefSeq" id="WP_201102854.1">
    <property type="nucleotide sequence ID" value="NZ_CP067977.1"/>
</dbReference>
<organism evidence="2 3">
    <name type="scientific">Brevundimonas vitisensis</name>
    <dbReference type="NCBI Taxonomy" id="2800818"/>
    <lineage>
        <taxon>Bacteria</taxon>
        <taxon>Pseudomonadati</taxon>
        <taxon>Pseudomonadota</taxon>
        <taxon>Alphaproteobacteria</taxon>
        <taxon>Caulobacterales</taxon>
        <taxon>Caulobacteraceae</taxon>
        <taxon>Brevundimonas</taxon>
    </lineage>
</organism>
<dbReference type="Gene3D" id="1.20.120.520">
    <property type="entry name" value="nmb1532 protein domain like"/>
    <property type="match status" value="1"/>
</dbReference>
<keyword evidence="3" id="KW-1185">Reference proteome</keyword>
<proteinExistence type="predicted"/>
<evidence type="ECO:0000313" key="2">
    <source>
        <dbReference type="EMBL" id="QQQ18484.1"/>
    </source>
</evidence>
<dbReference type="Proteomes" id="UP000595448">
    <property type="component" value="Chromosome"/>
</dbReference>
<reference evidence="2 3" key="1">
    <citation type="submission" date="2021-01" db="EMBL/GenBank/DDBJ databases">
        <title>Brevundimonas vitis sp. nov., an bacterium isolated from grape (Vitis vinifera).</title>
        <authorList>
            <person name="Jiang L."/>
            <person name="Lee J."/>
        </authorList>
    </citation>
    <scope>NUCLEOTIDE SEQUENCE [LARGE SCALE GENOMIC DNA]</scope>
    <source>
        <strain evidence="2 3">GRTSA-9</strain>
    </source>
</reference>
<gene>
    <name evidence="2" type="ORF">JIP62_14520</name>
</gene>
<dbReference type="Pfam" id="PF01814">
    <property type="entry name" value="Hemerythrin"/>
    <property type="match status" value="1"/>
</dbReference>
<dbReference type="EMBL" id="CP067977">
    <property type="protein sequence ID" value="QQQ18484.1"/>
    <property type="molecule type" value="Genomic_DNA"/>
</dbReference>
<evidence type="ECO:0000313" key="3">
    <source>
        <dbReference type="Proteomes" id="UP000595448"/>
    </source>
</evidence>
<feature type="domain" description="Hemerythrin-like" evidence="1">
    <location>
        <begin position="44"/>
        <end position="184"/>
    </location>
</feature>